<dbReference type="InterPro" id="IPR014036">
    <property type="entry name" value="DeoR-like_C"/>
</dbReference>
<dbReference type="InterPro" id="IPR001034">
    <property type="entry name" value="DeoR_HTH"/>
</dbReference>
<dbReference type="PROSITE" id="PS51000">
    <property type="entry name" value="HTH_DEOR_2"/>
    <property type="match status" value="1"/>
</dbReference>
<evidence type="ECO:0000256" key="6">
    <source>
        <dbReference type="ARBA" id="ARBA00024937"/>
    </source>
</evidence>
<dbReference type="PROSITE" id="PS00894">
    <property type="entry name" value="HTH_DEOR_1"/>
    <property type="match status" value="1"/>
</dbReference>
<dbReference type="InterPro" id="IPR036390">
    <property type="entry name" value="WH_DNA-bd_sf"/>
</dbReference>
<dbReference type="SMART" id="SM00420">
    <property type="entry name" value="HTH_DEOR"/>
    <property type="match status" value="1"/>
</dbReference>
<name>A0ABX2SZS4_9BACL</name>
<dbReference type="InterPro" id="IPR037171">
    <property type="entry name" value="NagB/RpiA_transferase-like"/>
</dbReference>
<accession>A0ABX2SZS4</accession>
<evidence type="ECO:0000256" key="4">
    <source>
        <dbReference type="ARBA" id="ARBA00023125"/>
    </source>
</evidence>
<evidence type="ECO:0000259" key="7">
    <source>
        <dbReference type="PROSITE" id="PS51000"/>
    </source>
</evidence>
<dbReference type="PRINTS" id="PR00037">
    <property type="entry name" value="HTHLACR"/>
</dbReference>
<organism evidence="8 9">
    <name type="scientific">Gemelliphila palaticanis</name>
    <dbReference type="NCBI Taxonomy" id="81950"/>
    <lineage>
        <taxon>Bacteria</taxon>
        <taxon>Bacillati</taxon>
        <taxon>Bacillota</taxon>
        <taxon>Bacilli</taxon>
        <taxon>Bacillales</taxon>
        <taxon>Gemellaceae</taxon>
        <taxon>Gemelliphila</taxon>
    </lineage>
</organism>
<proteinExistence type="predicted"/>
<reference evidence="8 9" key="1">
    <citation type="submission" date="2020-07" db="EMBL/GenBank/DDBJ databases">
        <title>MOT database genomes.</title>
        <authorList>
            <person name="Joseph S."/>
            <person name="Aduse-Opoku J."/>
            <person name="Hashim A."/>
            <person name="Wade W."/>
            <person name="Curtis M."/>
        </authorList>
    </citation>
    <scope>NUCLEOTIDE SEQUENCE [LARGE SCALE GENOMIC DNA]</scope>
    <source>
        <strain evidence="8 9">CIP 106318</strain>
    </source>
</reference>
<dbReference type="Gene3D" id="3.40.50.1360">
    <property type="match status" value="1"/>
</dbReference>
<evidence type="ECO:0000256" key="2">
    <source>
        <dbReference type="ARBA" id="ARBA00022491"/>
    </source>
</evidence>
<evidence type="ECO:0000256" key="3">
    <source>
        <dbReference type="ARBA" id="ARBA00023015"/>
    </source>
</evidence>
<dbReference type="EMBL" id="JACBYF010000013">
    <property type="protein sequence ID" value="NYS47809.1"/>
    <property type="molecule type" value="Genomic_DNA"/>
</dbReference>
<feature type="domain" description="HTH deoR-type" evidence="7">
    <location>
        <begin position="3"/>
        <end position="58"/>
    </location>
</feature>
<protein>
    <recommendedName>
        <fullName evidence="1">Lactose phosphotransferase system repressor</fullName>
    </recommendedName>
</protein>
<keyword evidence="9" id="KW-1185">Reference proteome</keyword>
<dbReference type="PANTHER" id="PTHR30363">
    <property type="entry name" value="HTH-TYPE TRANSCRIPTIONAL REGULATOR SRLR-RELATED"/>
    <property type="match status" value="1"/>
</dbReference>
<comment type="function">
    <text evidence="6">Repressor of the lactose catabolism operon. Galactose-6-phosphate is the inducer.</text>
</comment>
<dbReference type="InterPro" id="IPR018356">
    <property type="entry name" value="Tscrpt_reg_HTH_DeoR_CS"/>
</dbReference>
<dbReference type="Gene3D" id="1.10.10.10">
    <property type="entry name" value="Winged helix-like DNA-binding domain superfamily/Winged helix DNA-binding domain"/>
    <property type="match status" value="1"/>
</dbReference>
<dbReference type="Pfam" id="PF08220">
    <property type="entry name" value="HTH_DeoR"/>
    <property type="match status" value="1"/>
</dbReference>
<gene>
    <name evidence="8" type="ORF">HZY85_06355</name>
</gene>
<keyword evidence="5" id="KW-0804">Transcription</keyword>
<evidence type="ECO:0000256" key="5">
    <source>
        <dbReference type="ARBA" id="ARBA00023163"/>
    </source>
</evidence>
<evidence type="ECO:0000313" key="9">
    <source>
        <dbReference type="Proteomes" id="UP000531840"/>
    </source>
</evidence>
<sequence>MLKIDRHMYILDELEKKRLVKVSDLSKYMNVAEMTIRRDLKELEEFGQLTRVHGGAKYKPKNFYQEDNYNKKIYVNVLEKKEICKKAAATIKENETIFIGPGSTTVHLYDYIKDKHINIVTNSITVFEQFKESPNSDLIFVGGRYRAKTKGFVGYFTQETLSKISVNKAFVGVNGVDLENITISDEEEGKCNEIILNNATEKYVLADSTKFFTYAFYAFYKSYNLSAIITDSKLDESIKEQYKKIVKVI</sequence>
<dbReference type="Proteomes" id="UP000531840">
    <property type="component" value="Unassembled WGS sequence"/>
</dbReference>
<evidence type="ECO:0000313" key="8">
    <source>
        <dbReference type="EMBL" id="NYS47809.1"/>
    </source>
</evidence>
<dbReference type="InterPro" id="IPR036388">
    <property type="entry name" value="WH-like_DNA-bd_sf"/>
</dbReference>
<dbReference type="SUPFAM" id="SSF100950">
    <property type="entry name" value="NagB/RpiA/CoA transferase-like"/>
    <property type="match status" value="1"/>
</dbReference>
<dbReference type="InterPro" id="IPR050313">
    <property type="entry name" value="Carb_Metab_HTH_regulators"/>
</dbReference>
<dbReference type="SMART" id="SM01134">
    <property type="entry name" value="DeoRC"/>
    <property type="match status" value="1"/>
</dbReference>
<comment type="caution">
    <text evidence="8">The sequence shown here is derived from an EMBL/GenBank/DDBJ whole genome shotgun (WGS) entry which is preliminary data.</text>
</comment>
<keyword evidence="4" id="KW-0238">DNA-binding</keyword>
<dbReference type="RefSeq" id="WP_179941595.1">
    <property type="nucleotide sequence ID" value="NZ_JACBYF010000013.1"/>
</dbReference>
<dbReference type="PANTHER" id="PTHR30363:SF4">
    <property type="entry name" value="GLYCEROL-3-PHOSPHATE REGULON REPRESSOR"/>
    <property type="match status" value="1"/>
</dbReference>
<evidence type="ECO:0000256" key="1">
    <source>
        <dbReference type="ARBA" id="ARBA00021390"/>
    </source>
</evidence>
<dbReference type="Pfam" id="PF00455">
    <property type="entry name" value="DeoRC"/>
    <property type="match status" value="1"/>
</dbReference>
<dbReference type="SUPFAM" id="SSF46785">
    <property type="entry name" value="Winged helix' DNA-binding domain"/>
    <property type="match status" value="1"/>
</dbReference>
<keyword evidence="3" id="KW-0805">Transcription regulation</keyword>
<keyword evidence="2" id="KW-0678">Repressor</keyword>